<feature type="compositionally biased region" description="Pro residues" evidence="1">
    <location>
        <begin position="18"/>
        <end position="27"/>
    </location>
</feature>
<accession>Q0FW06</accession>
<gene>
    <name evidence="2" type="ORF">R2601_04198</name>
</gene>
<comment type="caution">
    <text evidence="2">The sequence shown here is derived from an EMBL/GenBank/DDBJ whole genome shotgun (WGS) entry which is preliminary data.</text>
</comment>
<proteinExistence type="predicted"/>
<feature type="region of interest" description="Disordered" evidence="1">
    <location>
        <begin position="1"/>
        <end position="27"/>
    </location>
</feature>
<dbReference type="EMBL" id="AATQ01000001">
    <property type="protein sequence ID" value="EAU48746.1"/>
    <property type="molecule type" value="Genomic_DNA"/>
</dbReference>
<evidence type="ECO:0000313" key="2">
    <source>
        <dbReference type="EMBL" id="EAU48746.1"/>
    </source>
</evidence>
<evidence type="ECO:0000313" key="3">
    <source>
        <dbReference type="Proteomes" id="UP000006230"/>
    </source>
</evidence>
<organism evidence="2 3">
    <name type="scientific">Salipiger bermudensis (strain DSM 26914 / JCM 13377 / KCTC 12554 / HTCC2601)</name>
    <name type="common">Pelagibaca bermudensis</name>
    <dbReference type="NCBI Taxonomy" id="314265"/>
    <lineage>
        <taxon>Bacteria</taxon>
        <taxon>Pseudomonadati</taxon>
        <taxon>Pseudomonadota</taxon>
        <taxon>Alphaproteobacteria</taxon>
        <taxon>Rhodobacterales</taxon>
        <taxon>Roseobacteraceae</taxon>
        <taxon>Salipiger</taxon>
    </lineage>
</organism>
<dbReference type="Proteomes" id="UP000006230">
    <property type="component" value="Unassembled WGS sequence"/>
</dbReference>
<name>Q0FW06_SALBH</name>
<keyword evidence="3" id="KW-1185">Reference proteome</keyword>
<dbReference type="HOGENOM" id="CLU_3414888_0_0_5"/>
<evidence type="ECO:0000256" key="1">
    <source>
        <dbReference type="SAM" id="MobiDB-lite"/>
    </source>
</evidence>
<reference evidence="2 3" key="1">
    <citation type="journal article" date="2010" name="J. Bacteriol.">
        <title>Genome sequences of Pelagibaca bermudensis HTCC2601T and Maritimibacter alkaliphilus HTCC2654T, the type strains of two marine Roseobacter genera.</title>
        <authorList>
            <person name="Thrash J.C."/>
            <person name="Cho J.C."/>
            <person name="Ferriera S."/>
            <person name="Johnson J."/>
            <person name="Vergin K.L."/>
            <person name="Giovannoni S.J."/>
        </authorList>
    </citation>
    <scope>NUCLEOTIDE SEQUENCE [LARGE SCALE GENOMIC DNA]</scope>
    <source>
        <strain evidence="3">DSM 26914 / JCM 13377 / KCTC 12554 / HTCC2601</strain>
    </source>
</reference>
<dbReference type="AlphaFoldDB" id="Q0FW06"/>
<protein>
    <submittedName>
        <fullName evidence="2">Uncharacterized protein</fullName>
    </submittedName>
</protein>
<sequence length="27" mass="2975">MHDSGDPRWTTQRTPKSSPKPKPTAAP</sequence>